<dbReference type="PANTHER" id="PTHR34820">
    <property type="entry name" value="INNER MEMBRANE PROTEIN YEBZ"/>
    <property type="match status" value="1"/>
</dbReference>
<dbReference type="GO" id="GO:0030313">
    <property type="term" value="C:cell envelope"/>
    <property type="evidence" value="ECO:0007669"/>
    <property type="project" value="UniProtKB-SubCell"/>
</dbReference>
<protein>
    <submittedName>
        <fullName evidence="9">Methionine-rich copper-binding protein CopC</fullName>
    </submittedName>
</protein>
<evidence type="ECO:0000256" key="1">
    <source>
        <dbReference type="ARBA" id="ARBA00004196"/>
    </source>
</evidence>
<dbReference type="Gene3D" id="2.60.40.1220">
    <property type="match status" value="1"/>
</dbReference>
<evidence type="ECO:0000256" key="4">
    <source>
        <dbReference type="ARBA" id="ARBA00023008"/>
    </source>
</evidence>
<dbReference type="InterPro" id="IPR007348">
    <property type="entry name" value="CopC_dom"/>
</dbReference>
<dbReference type="PANTHER" id="PTHR34820:SF4">
    <property type="entry name" value="INNER MEMBRANE PROTEIN YEBZ"/>
    <property type="match status" value="1"/>
</dbReference>
<evidence type="ECO:0000313" key="10">
    <source>
        <dbReference type="Proteomes" id="UP000242310"/>
    </source>
</evidence>
<dbReference type="Proteomes" id="UP000242310">
    <property type="component" value="Unassembled WGS sequence"/>
</dbReference>
<dbReference type="InterPro" id="IPR014755">
    <property type="entry name" value="Cu-Rt/internalin_Ig-like"/>
</dbReference>
<evidence type="ECO:0000313" key="9">
    <source>
        <dbReference type="EMBL" id="PSL50993.1"/>
    </source>
</evidence>
<proteinExistence type="predicted"/>
<dbReference type="GO" id="GO:0006825">
    <property type="term" value="P:copper ion transport"/>
    <property type="evidence" value="ECO:0007669"/>
    <property type="project" value="InterPro"/>
</dbReference>
<dbReference type="EMBL" id="PYAV01000002">
    <property type="protein sequence ID" value="PSL50993.1"/>
    <property type="molecule type" value="Genomic_DNA"/>
</dbReference>
<sequence>MWRNMFKLAAVVLMFSLWATPHEVEAHAHIDETFPEDGSVQIEEVTKLKLTFDSGIESHTTAEVTNDEGAQVKLTEQTVNSPVYKAIFEEPLSDGTYNVTWQALAEDGHMTEGHFQFEVDLDEVEIETNDEEAATDEKEQAEREEEPDIQEEGEDTARVSIDKEEAEEEVESSALYQQPWLWIILSTALVVAAIIFFILLKRKRSSWR</sequence>
<dbReference type="RefSeq" id="WP_106587705.1">
    <property type="nucleotide sequence ID" value="NZ_PYAV01000002.1"/>
</dbReference>
<dbReference type="OrthoDB" id="2353937at2"/>
<accession>A0A2P8HXN1</accession>
<keyword evidence="4" id="KW-0186">Copper</keyword>
<feature type="transmembrane region" description="Helical" evidence="6">
    <location>
        <begin position="180"/>
        <end position="200"/>
    </location>
</feature>
<dbReference type="InterPro" id="IPR032694">
    <property type="entry name" value="CopC/D"/>
</dbReference>
<keyword evidence="10" id="KW-1185">Reference proteome</keyword>
<evidence type="ECO:0000256" key="7">
    <source>
        <dbReference type="SAM" id="SignalP"/>
    </source>
</evidence>
<evidence type="ECO:0000256" key="5">
    <source>
        <dbReference type="SAM" id="MobiDB-lite"/>
    </source>
</evidence>
<keyword evidence="2" id="KW-0479">Metal-binding</keyword>
<dbReference type="InterPro" id="IPR014756">
    <property type="entry name" value="Ig_E-set"/>
</dbReference>
<evidence type="ECO:0000259" key="8">
    <source>
        <dbReference type="Pfam" id="PF04234"/>
    </source>
</evidence>
<feature type="chain" id="PRO_5039186127" evidence="7">
    <location>
        <begin position="20"/>
        <end position="208"/>
    </location>
</feature>
<gene>
    <name evidence="9" type="ORF">B0H94_102270</name>
</gene>
<dbReference type="GO" id="GO:0005507">
    <property type="term" value="F:copper ion binding"/>
    <property type="evidence" value="ECO:0007669"/>
    <property type="project" value="InterPro"/>
</dbReference>
<feature type="compositionally biased region" description="Acidic residues" evidence="5">
    <location>
        <begin position="142"/>
        <end position="154"/>
    </location>
</feature>
<keyword evidence="6" id="KW-1133">Transmembrane helix</keyword>
<dbReference type="GO" id="GO:0046688">
    <property type="term" value="P:response to copper ion"/>
    <property type="evidence" value="ECO:0007669"/>
    <property type="project" value="InterPro"/>
</dbReference>
<dbReference type="AlphaFoldDB" id="A0A2P8HXN1"/>
<organism evidence="9 10">
    <name type="scientific">Salsuginibacillus halophilus</name>
    <dbReference type="NCBI Taxonomy" id="517424"/>
    <lineage>
        <taxon>Bacteria</taxon>
        <taxon>Bacillati</taxon>
        <taxon>Bacillota</taxon>
        <taxon>Bacilli</taxon>
        <taxon>Bacillales</taxon>
        <taxon>Bacillaceae</taxon>
        <taxon>Salsuginibacillus</taxon>
    </lineage>
</organism>
<comment type="caution">
    <text evidence="9">The sequence shown here is derived from an EMBL/GenBank/DDBJ whole genome shotgun (WGS) entry which is preliminary data.</text>
</comment>
<keyword evidence="6" id="KW-0472">Membrane</keyword>
<comment type="subcellular location">
    <subcellularLocation>
        <location evidence="1">Cell envelope</location>
    </subcellularLocation>
</comment>
<feature type="domain" description="CopC" evidence="8">
    <location>
        <begin position="27"/>
        <end position="119"/>
    </location>
</feature>
<dbReference type="GO" id="GO:0042597">
    <property type="term" value="C:periplasmic space"/>
    <property type="evidence" value="ECO:0007669"/>
    <property type="project" value="InterPro"/>
</dbReference>
<keyword evidence="3 7" id="KW-0732">Signal</keyword>
<feature type="signal peptide" evidence="7">
    <location>
        <begin position="1"/>
        <end position="19"/>
    </location>
</feature>
<reference evidence="9 10" key="1">
    <citation type="submission" date="2018-03" db="EMBL/GenBank/DDBJ databases">
        <title>Genomic Encyclopedia of Type Strains, Phase III (KMG-III): the genomes of soil and plant-associated and newly described type strains.</title>
        <authorList>
            <person name="Whitman W."/>
        </authorList>
    </citation>
    <scope>NUCLEOTIDE SEQUENCE [LARGE SCALE GENOMIC DNA]</scope>
    <source>
        <strain evidence="9 10">CGMCC 1.07653</strain>
    </source>
</reference>
<dbReference type="Pfam" id="PF04234">
    <property type="entry name" value="CopC"/>
    <property type="match status" value="1"/>
</dbReference>
<evidence type="ECO:0000256" key="6">
    <source>
        <dbReference type="SAM" id="Phobius"/>
    </source>
</evidence>
<keyword evidence="6" id="KW-0812">Transmembrane</keyword>
<evidence type="ECO:0000256" key="3">
    <source>
        <dbReference type="ARBA" id="ARBA00022729"/>
    </source>
</evidence>
<feature type="region of interest" description="Disordered" evidence="5">
    <location>
        <begin position="129"/>
        <end position="165"/>
    </location>
</feature>
<name>A0A2P8HXN1_9BACI</name>
<dbReference type="SUPFAM" id="SSF81296">
    <property type="entry name" value="E set domains"/>
    <property type="match status" value="1"/>
</dbReference>
<dbReference type="GO" id="GO:0005886">
    <property type="term" value="C:plasma membrane"/>
    <property type="evidence" value="ECO:0007669"/>
    <property type="project" value="TreeGrafter"/>
</dbReference>
<evidence type="ECO:0000256" key="2">
    <source>
        <dbReference type="ARBA" id="ARBA00022723"/>
    </source>
</evidence>